<accession>A0ABU0FCL5</accession>
<name>A0ABU0FCL5_9HYPH</name>
<evidence type="ECO:0000313" key="5">
    <source>
        <dbReference type="EMBL" id="MDQ0392176.1"/>
    </source>
</evidence>
<comment type="caution">
    <text evidence="5">The sequence shown here is derived from an EMBL/GenBank/DDBJ whole genome shotgun (WGS) entry which is preliminary data.</text>
</comment>
<dbReference type="EMBL" id="JAUSVK010000001">
    <property type="protein sequence ID" value="MDQ0392176.1"/>
    <property type="molecule type" value="Genomic_DNA"/>
</dbReference>
<dbReference type="InterPro" id="IPR001173">
    <property type="entry name" value="Glyco_trans_2-like"/>
</dbReference>
<reference evidence="5 6" key="1">
    <citation type="submission" date="2023-07" db="EMBL/GenBank/DDBJ databases">
        <title>Genomic Encyclopedia of Type Strains, Phase IV (KMG-IV): sequencing the most valuable type-strain genomes for metagenomic binning, comparative biology and taxonomic classification.</title>
        <authorList>
            <person name="Goeker M."/>
        </authorList>
    </citation>
    <scope>NUCLEOTIDE SEQUENCE [LARGE SCALE GENOMIC DNA]</scope>
    <source>
        <strain evidence="5 6">DSM 5896</strain>
    </source>
</reference>
<evidence type="ECO:0000256" key="2">
    <source>
        <dbReference type="ARBA" id="ARBA00022676"/>
    </source>
</evidence>
<gene>
    <name evidence="5" type="ORF">J3R73_001968</name>
</gene>
<evidence type="ECO:0000256" key="1">
    <source>
        <dbReference type="ARBA" id="ARBA00006739"/>
    </source>
</evidence>
<feature type="domain" description="Glycosyltransferase 2-like" evidence="4">
    <location>
        <begin position="5"/>
        <end position="135"/>
    </location>
</feature>
<evidence type="ECO:0000256" key="3">
    <source>
        <dbReference type="ARBA" id="ARBA00022679"/>
    </source>
</evidence>
<dbReference type="Proteomes" id="UP001237448">
    <property type="component" value="Unassembled WGS sequence"/>
</dbReference>
<evidence type="ECO:0000259" key="4">
    <source>
        <dbReference type="Pfam" id="PF00535"/>
    </source>
</evidence>
<keyword evidence="3" id="KW-0808">Transferase</keyword>
<dbReference type="Pfam" id="PF00535">
    <property type="entry name" value="Glycos_transf_2"/>
    <property type="match status" value="1"/>
</dbReference>
<protein>
    <submittedName>
        <fullName evidence="5">Glycosyltransferase involved in cell wall biosynthesis</fullName>
    </submittedName>
</protein>
<sequence length="292" mass="33669">MTTVTVGVPVYNGADQLRECIECLLAQTLRDIEIRIYDNASADATPDIARAFEARDSRVRHIRHPENIRAMPNFHRIILDCTTPHMMWRAHDDLCSPDYIERLNNALIADPAARLAVPTTNTLSSNGRSRYSRPRPLEHKSATRDILQLLFNSHAGWFYGLWNRDALLREFERAWTAFPHAWALDHLILFPFLLDRSVAIVPEAVFIQRLVTKSYTPKKGTKPPVSEMLALRRQFAAQCRRYIDERPFSTVERLTIRAALPFYVDKRVYRLSKIIKRTVLRDKSPAGLGSEF</sequence>
<dbReference type="InterPro" id="IPR029044">
    <property type="entry name" value="Nucleotide-diphossugar_trans"/>
</dbReference>
<keyword evidence="2" id="KW-0328">Glycosyltransferase</keyword>
<dbReference type="RefSeq" id="WP_307425661.1">
    <property type="nucleotide sequence ID" value="NZ_JAUSVK010000001.1"/>
</dbReference>
<dbReference type="PANTHER" id="PTHR43685:SF5">
    <property type="entry name" value="GLYCOSYLTRANSFERASE EPSE-RELATED"/>
    <property type="match status" value="1"/>
</dbReference>
<comment type="similarity">
    <text evidence="1">Belongs to the glycosyltransferase 2 family.</text>
</comment>
<keyword evidence="6" id="KW-1185">Reference proteome</keyword>
<dbReference type="PANTHER" id="PTHR43685">
    <property type="entry name" value="GLYCOSYLTRANSFERASE"/>
    <property type="match status" value="1"/>
</dbReference>
<dbReference type="SUPFAM" id="SSF53448">
    <property type="entry name" value="Nucleotide-diphospho-sugar transferases"/>
    <property type="match status" value="1"/>
</dbReference>
<dbReference type="CDD" id="cd00761">
    <property type="entry name" value="Glyco_tranf_GTA_type"/>
    <property type="match status" value="1"/>
</dbReference>
<evidence type="ECO:0000313" key="6">
    <source>
        <dbReference type="Proteomes" id="UP001237448"/>
    </source>
</evidence>
<dbReference type="InterPro" id="IPR050834">
    <property type="entry name" value="Glycosyltransf_2"/>
</dbReference>
<dbReference type="Gene3D" id="3.90.550.10">
    <property type="entry name" value="Spore Coat Polysaccharide Biosynthesis Protein SpsA, Chain A"/>
    <property type="match status" value="1"/>
</dbReference>
<organism evidence="5 6">
    <name type="scientific">Labrys monachus</name>
    <dbReference type="NCBI Taxonomy" id="217067"/>
    <lineage>
        <taxon>Bacteria</taxon>
        <taxon>Pseudomonadati</taxon>
        <taxon>Pseudomonadota</taxon>
        <taxon>Alphaproteobacteria</taxon>
        <taxon>Hyphomicrobiales</taxon>
        <taxon>Xanthobacteraceae</taxon>
        <taxon>Labrys</taxon>
    </lineage>
</organism>
<proteinExistence type="inferred from homology"/>